<dbReference type="EMBL" id="CP118677">
    <property type="protein sequence ID" value="WEA22632.1"/>
    <property type="molecule type" value="Genomic_DNA"/>
</dbReference>
<dbReference type="AlphaFoldDB" id="A0AAJ5S956"/>
<organism evidence="1 2">
    <name type="scientific">Pseudomonas juntendi</name>
    <dbReference type="NCBI Taxonomy" id="2666183"/>
    <lineage>
        <taxon>Bacteria</taxon>
        <taxon>Pseudomonadati</taxon>
        <taxon>Pseudomonadota</taxon>
        <taxon>Gammaproteobacteria</taxon>
        <taxon>Pseudomonadales</taxon>
        <taxon>Pseudomonadaceae</taxon>
        <taxon>Pseudomonas</taxon>
    </lineage>
</organism>
<evidence type="ECO:0000313" key="2">
    <source>
        <dbReference type="Proteomes" id="UP001217631"/>
    </source>
</evidence>
<gene>
    <name evidence="1" type="ORF">PWA60_10685</name>
</gene>
<reference evidence="1" key="1">
    <citation type="submission" date="2023-02" db="EMBL/GenBank/DDBJ databases">
        <title>tmexCD-toprJ-like cluster.</title>
        <authorList>
            <person name="Gao X."/>
            <person name="Wang C."/>
            <person name="Liu J."/>
        </authorList>
    </citation>
    <scope>NUCLEOTIDE SEQUENCE</scope>
    <source>
        <strain evidence="1">GDW21C697WI</strain>
    </source>
</reference>
<sequence length="129" mass="14688">MRGLAQQLARCLTKRLLLRVLASHGELPAGRVFTQLMQQDEPLPYLGDMMFHALLQPLLHAPHPLLREGPGDAWAHRPLRLTALAEQVLAGQRHWLDQRPARRWVGGVCIDAADKPWVVSEQGEVWRRQ</sequence>
<dbReference type="Proteomes" id="UP001217631">
    <property type="component" value="Chromosome"/>
</dbReference>
<protein>
    <submittedName>
        <fullName evidence="1">Uncharacterized protein</fullName>
    </submittedName>
</protein>
<evidence type="ECO:0000313" key="1">
    <source>
        <dbReference type="EMBL" id="WEA22632.1"/>
    </source>
</evidence>
<name>A0AAJ5S956_9PSED</name>
<dbReference type="RefSeq" id="WP_225624690.1">
    <property type="nucleotide sequence ID" value="NZ_CP118677.1"/>
</dbReference>
<proteinExistence type="predicted"/>
<accession>A0AAJ5S956</accession>